<comment type="caution">
    <text evidence="8">The sequence shown here is derived from an EMBL/GenBank/DDBJ whole genome shotgun (WGS) entry which is preliminary data.</text>
</comment>
<evidence type="ECO:0000259" key="7">
    <source>
        <dbReference type="Pfam" id="PF00155"/>
    </source>
</evidence>
<dbReference type="PRINTS" id="PR00799">
    <property type="entry name" value="TRANSAMINASE"/>
</dbReference>
<proteinExistence type="inferred from homology"/>
<dbReference type="GO" id="GO:0004838">
    <property type="term" value="F:L-tyrosine-2-oxoglutarate transaminase activity"/>
    <property type="evidence" value="ECO:0007669"/>
    <property type="project" value="TreeGrafter"/>
</dbReference>
<dbReference type="RefSeq" id="WP_123590512.1">
    <property type="nucleotide sequence ID" value="NZ_AYKF01000068.1"/>
</dbReference>
<gene>
    <name evidence="8" type="ORF">SAHL_06080</name>
</gene>
<evidence type="ECO:0000313" key="8">
    <source>
        <dbReference type="EMBL" id="ROO31864.1"/>
    </source>
</evidence>
<evidence type="ECO:0000313" key="9">
    <source>
        <dbReference type="Proteomes" id="UP000285123"/>
    </source>
</evidence>
<feature type="domain" description="Aminotransferase class I/classII large" evidence="7">
    <location>
        <begin position="27"/>
        <end position="391"/>
    </location>
</feature>
<dbReference type="Pfam" id="PF00155">
    <property type="entry name" value="Aminotran_1_2"/>
    <property type="match status" value="1"/>
</dbReference>
<dbReference type="SUPFAM" id="SSF53383">
    <property type="entry name" value="PLP-dependent transferases"/>
    <property type="match status" value="1"/>
</dbReference>
<comment type="cofactor">
    <cofactor evidence="1">
        <name>pyridoxal 5'-phosphate</name>
        <dbReference type="ChEBI" id="CHEBI:597326"/>
    </cofactor>
</comment>
<dbReference type="GO" id="GO:0004069">
    <property type="term" value="F:L-aspartate:2-oxoglutarate aminotransferase activity"/>
    <property type="evidence" value="ECO:0007669"/>
    <property type="project" value="TreeGrafter"/>
</dbReference>
<dbReference type="GO" id="GO:0030170">
    <property type="term" value="F:pyridoxal phosphate binding"/>
    <property type="evidence" value="ECO:0007669"/>
    <property type="project" value="InterPro"/>
</dbReference>
<dbReference type="CDD" id="cd00609">
    <property type="entry name" value="AAT_like"/>
    <property type="match status" value="1"/>
</dbReference>
<evidence type="ECO:0000256" key="1">
    <source>
        <dbReference type="ARBA" id="ARBA00001933"/>
    </source>
</evidence>
<organism evidence="8 9">
    <name type="scientific">Salinisphaera orenii YIM 95161</name>
    <dbReference type="NCBI Taxonomy" id="1051139"/>
    <lineage>
        <taxon>Bacteria</taxon>
        <taxon>Pseudomonadati</taxon>
        <taxon>Pseudomonadota</taxon>
        <taxon>Gammaproteobacteria</taxon>
        <taxon>Salinisphaerales</taxon>
        <taxon>Salinisphaeraceae</taxon>
        <taxon>Salinisphaera</taxon>
    </lineage>
</organism>
<dbReference type="FunFam" id="3.90.1150.10:FF:000001">
    <property type="entry name" value="Aspartate aminotransferase"/>
    <property type="match status" value="1"/>
</dbReference>
<comment type="subunit">
    <text evidence="3">Homodimer.</text>
</comment>
<keyword evidence="4 8" id="KW-0032">Aminotransferase</keyword>
<dbReference type="InterPro" id="IPR015421">
    <property type="entry name" value="PyrdxlP-dep_Trfase_major"/>
</dbReference>
<dbReference type="PANTHER" id="PTHR11879">
    <property type="entry name" value="ASPARTATE AMINOTRANSFERASE"/>
    <property type="match status" value="1"/>
</dbReference>
<dbReference type="EMBL" id="AYKF01000068">
    <property type="protein sequence ID" value="ROO31864.1"/>
    <property type="molecule type" value="Genomic_DNA"/>
</dbReference>
<dbReference type="GO" id="GO:0005829">
    <property type="term" value="C:cytosol"/>
    <property type="evidence" value="ECO:0007669"/>
    <property type="project" value="TreeGrafter"/>
</dbReference>
<accession>A0A423Q141</accession>
<evidence type="ECO:0000256" key="3">
    <source>
        <dbReference type="ARBA" id="ARBA00011738"/>
    </source>
</evidence>
<protein>
    <submittedName>
        <fullName evidence="8">Aromatic amino acid aminotransferase</fullName>
    </submittedName>
</protein>
<dbReference type="Gene3D" id="3.40.640.10">
    <property type="entry name" value="Type I PLP-dependent aspartate aminotransferase-like (Major domain)"/>
    <property type="match status" value="1"/>
</dbReference>
<evidence type="ECO:0000256" key="6">
    <source>
        <dbReference type="ARBA" id="ARBA00022898"/>
    </source>
</evidence>
<keyword evidence="6" id="KW-0663">Pyridoxal phosphate</keyword>
<evidence type="ECO:0000256" key="4">
    <source>
        <dbReference type="ARBA" id="ARBA00022576"/>
    </source>
</evidence>
<dbReference type="Gene3D" id="3.90.1150.10">
    <property type="entry name" value="Aspartate Aminotransferase, domain 1"/>
    <property type="match status" value="1"/>
</dbReference>
<name>A0A423Q141_9GAMM</name>
<dbReference type="NCBIfam" id="NF006719">
    <property type="entry name" value="PRK09257.1"/>
    <property type="match status" value="1"/>
</dbReference>
<dbReference type="GO" id="GO:0033585">
    <property type="term" value="P:L-phenylalanine biosynthetic process from chorismate via phenylpyruvate"/>
    <property type="evidence" value="ECO:0007669"/>
    <property type="project" value="TreeGrafter"/>
</dbReference>
<dbReference type="OrthoDB" id="9766445at2"/>
<comment type="similarity">
    <text evidence="2">Belongs to the class-I pyridoxal-phosphate-dependent aminotransferase family.</text>
</comment>
<dbReference type="AlphaFoldDB" id="A0A423Q141"/>
<dbReference type="FunFam" id="3.40.640.10:FF:000066">
    <property type="entry name" value="Aspartate aminotransferase"/>
    <property type="match status" value="1"/>
</dbReference>
<dbReference type="PANTHER" id="PTHR11879:SF22">
    <property type="entry name" value="ASPARTATE AMINOTRANSFERASE, MITOCHONDRIAL"/>
    <property type="match status" value="1"/>
</dbReference>
<keyword evidence="5 8" id="KW-0808">Transferase</keyword>
<reference evidence="8 9" key="1">
    <citation type="submission" date="2013-10" db="EMBL/GenBank/DDBJ databases">
        <title>Salinisphaera halophila YIM 95161 Genome Sequencing.</title>
        <authorList>
            <person name="Lai Q."/>
            <person name="Li C."/>
            <person name="Shao Z."/>
        </authorList>
    </citation>
    <scope>NUCLEOTIDE SEQUENCE [LARGE SCALE GENOMIC DNA]</scope>
    <source>
        <strain evidence="8 9">YIM 95161</strain>
    </source>
</reference>
<dbReference type="InterPro" id="IPR000796">
    <property type="entry name" value="Asp_trans"/>
</dbReference>
<evidence type="ECO:0000256" key="5">
    <source>
        <dbReference type="ARBA" id="ARBA00022679"/>
    </source>
</evidence>
<dbReference type="InterPro" id="IPR015422">
    <property type="entry name" value="PyrdxlP-dep_Trfase_small"/>
</dbReference>
<dbReference type="InterPro" id="IPR015424">
    <property type="entry name" value="PyrdxlP-dep_Trfase"/>
</dbReference>
<dbReference type="InterPro" id="IPR004839">
    <property type="entry name" value="Aminotransferase_I/II_large"/>
</dbReference>
<dbReference type="GO" id="GO:0042802">
    <property type="term" value="F:identical protein binding"/>
    <property type="evidence" value="ECO:0007669"/>
    <property type="project" value="TreeGrafter"/>
</dbReference>
<sequence>MFEAIERVPGDAILGLIQAFKDDPNPDKVDLGVGVYRDEDGGTPIMRAVKAAEQRLVDTEATKAYIGSHGDPDYGRHVLETVLGADSAVLADNRASATQSPGGTGALRLAADFIAAQLPGKSIWLSDPTWPNHKGVFGAAGLDMQFYPYVDADNRLDFDGMLAALKQIPQGDVVLLHACCHNPTGFDLSAEQWQQVLSVVQERELLPLVDFAYQGFGDGLEADAYGVRLLAEHLDEMLITQSCSKNFGIYRERTGCFIAIAKDAEDMADVRSQLAITARENYSNPPAHGSAIVATIFESEELTAMWREELDEMRSRINNLRSDFVKALAPHGLDRRFAHVAEQRGMFSFTGLQPEHVEALRDRHSIYMVKSGRANVAGLNRANLDYVCNAIADVVK</sequence>
<dbReference type="Proteomes" id="UP000285123">
    <property type="component" value="Unassembled WGS sequence"/>
</dbReference>
<evidence type="ECO:0000256" key="2">
    <source>
        <dbReference type="ARBA" id="ARBA00007441"/>
    </source>
</evidence>